<sequence length="155" mass="17808">MRSTYYKDETDYDIVSGPEGALSAASDCLQTGYSAKITGNMDFIYQPHQNSDTREEKIYQCMTEDGMLLYQFTGTEDKIPKTLETGSKVYARSSKKNDSQDSGVVFVYYQLQEDTNTHYTVKVTYVDEESGKEITTRTFYVNNRPELFMTTQKSY</sequence>
<dbReference type="RefSeq" id="WP_154457804.1">
    <property type="nucleotide sequence ID" value="NZ_VUMV01000003.1"/>
</dbReference>
<organism evidence="1 2">
    <name type="scientific">Bilifractor porci</name>
    <dbReference type="NCBI Taxonomy" id="2606636"/>
    <lineage>
        <taxon>Bacteria</taxon>
        <taxon>Bacillati</taxon>
        <taxon>Bacillota</taxon>
        <taxon>Clostridia</taxon>
        <taxon>Lachnospirales</taxon>
        <taxon>Lachnospiraceae</taxon>
        <taxon>Bilifractor</taxon>
    </lineage>
</organism>
<comment type="caution">
    <text evidence="1">The sequence shown here is derived from an EMBL/GenBank/DDBJ whole genome shotgun (WGS) entry which is preliminary data.</text>
</comment>
<accession>A0A7X2P7X6</accession>
<keyword evidence="2" id="KW-1185">Reference proteome</keyword>
<gene>
    <name evidence="1" type="ORF">FYJ60_06185</name>
</gene>
<proteinExistence type="predicted"/>
<evidence type="ECO:0000313" key="2">
    <source>
        <dbReference type="Proteomes" id="UP000466864"/>
    </source>
</evidence>
<dbReference type="EMBL" id="VUMV01000003">
    <property type="protein sequence ID" value="MST81900.1"/>
    <property type="molecule type" value="Genomic_DNA"/>
</dbReference>
<protein>
    <submittedName>
        <fullName evidence="1">Uncharacterized protein</fullName>
    </submittedName>
</protein>
<dbReference type="AlphaFoldDB" id="A0A7X2P7X6"/>
<dbReference type="Proteomes" id="UP000466864">
    <property type="component" value="Unassembled WGS sequence"/>
</dbReference>
<name>A0A7X2P7X6_9FIRM</name>
<evidence type="ECO:0000313" key="1">
    <source>
        <dbReference type="EMBL" id="MST81900.1"/>
    </source>
</evidence>
<reference evidence="1 2" key="1">
    <citation type="submission" date="2019-08" db="EMBL/GenBank/DDBJ databases">
        <title>In-depth cultivation of the pig gut microbiome towards novel bacterial diversity and tailored functional studies.</title>
        <authorList>
            <person name="Wylensek D."/>
            <person name="Hitch T.C.A."/>
            <person name="Clavel T."/>
        </authorList>
    </citation>
    <scope>NUCLEOTIDE SEQUENCE [LARGE SCALE GENOMIC DNA]</scope>
    <source>
        <strain evidence="1 2">Oil+RF-744-WCA-WT-13</strain>
    </source>
</reference>